<dbReference type="OrthoDB" id="10251605at2759"/>
<dbReference type="GO" id="GO:0051301">
    <property type="term" value="P:cell division"/>
    <property type="evidence" value="ECO:0007669"/>
    <property type="project" value="UniProtKB-KW"/>
</dbReference>
<dbReference type="InterPro" id="IPR028021">
    <property type="entry name" value="Katanin_C-terminal"/>
</dbReference>
<dbReference type="EnsemblMetazoa" id="CapteT177482">
    <property type="protein sequence ID" value="CapteP177482"/>
    <property type="gene ID" value="CapteG177482"/>
</dbReference>
<feature type="repeat" description="WD" evidence="8">
    <location>
        <begin position="57"/>
        <end position="98"/>
    </location>
</feature>
<dbReference type="GO" id="GO:0005737">
    <property type="term" value="C:cytoplasm"/>
    <property type="evidence" value="ECO:0007669"/>
    <property type="project" value="UniProtKB-SubCell"/>
</dbReference>
<dbReference type="Pfam" id="PF00400">
    <property type="entry name" value="WD40"/>
    <property type="match status" value="6"/>
</dbReference>
<evidence type="ECO:0000256" key="9">
    <source>
        <dbReference type="SAM" id="MobiDB-lite"/>
    </source>
</evidence>
<dbReference type="PROSITE" id="PS50294">
    <property type="entry name" value="WD_REPEATS_REGION"/>
    <property type="match status" value="5"/>
</dbReference>
<dbReference type="GO" id="GO:0008017">
    <property type="term" value="F:microtubule binding"/>
    <property type="evidence" value="ECO:0007669"/>
    <property type="project" value="UniProtKB-UniRule"/>
</dbReference>
<evidence type="ECO:0000256" key="4">
    <source>
        <dbReference type="ARBA" id="ARBA00022701"/>
    </source>
</evidence>
<feature type="region of interest" description="Disordered" evidence="9">
    <location>
        <begin position="379"/>
        <end position="468"/>
    </location>
</feature>
<dbReference type="AlphaFoldDB" id="R7TMW3"/>
<comment type="function">
    <text evidence="7">Participates in a complex which severs microtubules in an ATP-dependent manner. May act to target the enzymatic subunit of this complex to sites of action such as the centrosome. Microtubule severing may promote rapid reorganization of cellular microtubule arrays and the release of microtubules from the centrosome following nucleation.</text>
</comment>
<dbReference type="OMA" id="AMDVQCP"/>
<reference evidence="11 13" key="2">
    <citation type="journal article" date="2013" name="Nature">
        <title>Insights into bilaterian evolution from three spiralian genomes.</title>
        <authorList>
            <person name="Simakov O."/>
            <person name="Marletaz F."/>
            <person name="Cho S.J."/>
            <person name="Edsinger-Gonzales E."/>
            <person name="Havlak P."/>
            <person name="Hellsten U."/>
            <person name="Kuo D.H."/>
            <person name="Larsson T."/>
            <person name="Lv J."/>
            <person name="Arendt D."/>
            <person name="Savage R."/>
            <person name="Osoegawa K."/>
            <person name="de Jong P."/>
            <person name="Grimwood J."/>
            <person name="Chapman J.A."/>
            <person name="Shapiro H."/>
            <person name="Aerts A."/>
            <person name="Otillar R.P."/>
            <person name="Terry A.Y."/>
            <person name="Boore J.L."/>
            <person name="Grigoriev I.V."/>
            <person name="Lindberg D.R."/>
            <person name="Seaver E.C."/>
            <person name="Weisblat D.A."/>
            <person name="Putnam N.H."/>
            <person name="Rokhsar D.S."/>
        </authorList>
    </citation>
    <scope>NUCLEOTIDE SEQUENCE</scope>
    <source>
        <strain evidence="11 13">I ESC-2004</strain>
    </source>
</reference>
<dbReference type="GO" id="GO:0005874">
    <property type="term" value="C:microtubule"/>
    <property type="evidence" value="ECO:0007669"/>
    <property type="project" value="UniProtKB-KW"/>
</dbReference>
<dbReference type="EMBL" id="AMQN01002464">
    <property type="status" value="NOT_ANNOTATED_CDS"/>
    <property type="molecule type" value="Genomic_DNA"/>
</dbReference>
<dbReference type="PROSITE" id="PS00678">
    <property type="entry name" value="WD_REPEATS_1"/>
    <property type="match status" value="3"/>
</dbReference>
<keyword evidence="7" id="KW-0132">Cell division</keyword>
<feature type="repeat" description="WD" evidence="8">
    <location>
        <begin position="14"/>
        <end position="56"/>
    </location>
</feature>
<sequence>MASSTKRAWMLQEFVAHSGNVNCLSIGHKSGRVMVTGGDDKKVNMWAIGKPNAIMSLSGHTSPVEAVRFGNAEEMVVAGSMSGALKIWDLEEAKIMRTLTGHKSSVRSLHFHPYGDYVASGSLDTNIKLWDIRRKGCIFTYKGHSGCVNDLKFSPDGKWIASAGEDGLLKLWDLTAGKMLTDFRGHTSSVTTVEFHPSDLLIASGSADRTVKFWDLESFQMVSSTDGDSTPVRAIAFHSDGQCLYSAATDQFKVYAWEPARCLDTLSIRWGRVAEIAQAQNQLIGAAFSDTNVSTFVIDAQRIQPASGPPLPPVQMVSPPVTARSGRRSFVERPPTQSTRQISQPKEEPDDSSPTDDPGDDLLSAARIEDPANYQEVFAPRSRLEHSPSREVKPFPAPLEDERAPSPVSQPPRPATSAGQAPPSQKPVEVKKASSPKGRKTHSEDIPKPAPKAKVPPSPPSQSKAQSGLDVDDFLPKASVPSLLAGGQGEASDMSEAEALSMISKGHHSMMQVLNSRQEKLQVLRAMWTSGSTKTSIDSALGMRDQAVIVDLVNVMLQKDSLWSLDVSASVLPELMMLLDSKYESYVSTGLSAVKLILKNFAPVIKSNVTAPPLSGVDISREERYHKCKACYRCLMDIRSALEQRNSFKGNMAPKIREVFLLMSTLD</sequence>
<dbReference type="FunCoup" id="R7TMW3">
    <property type="interactions" value="488"/>
</dbReference>
<dbReference type="HAMAP" id="MF_03022">
    <property type="entry name" value="Katanin_p80_B1"/>
    <property type="match status" value="1"/>
</dbReference>
<evidence type="ECO:0000256" key="2">
    <source>
        <dbReference type="ARBA" id="ARBA00022490"/>
    </source>
</evidence>
<keyword evidence="4 7" id="KW-0493">Microtubule</keyword>
<evidence type="ECO:0000256" key="7">
    <source>
        <dbReference type="HAMAP-Rule" id="MF_03022"/>
    </source>
</evidence>
<evidence type="ECO:0000256" key="3">
    <source>
        <dbReference type="ARBA" id="ARBA00022574"/>
    </source>
</evidence>
<organism evidence="11">
    <name type="scientific">Capitella teleta</name>
    <name type="common">Polychaete worm</name>
    <dbReference type="NCBI Taxonomy" id="283909"/>
    <lineage>
        <taxon>Eukaryota</taxon>
        <taxon>Metazoa</taxon>
        <taxon>Spiralia</taxon>
        <taxon>Lophotrochozoa</taxon>
        <taxon>Annelida</taxon>
        <taxon>Polychaeta</taxon>
        <taxon>Sedentaria</taxon>
        <taxon>Scolecida</taxon>
        <taxon>Capitellidae</taxon>
        <taxon>Capitella</taxon>
    </lineage>
</organism>
<dbReference type="EMBL" id="KB309292">
    <property type="protein sequence ID" value="ELT94847.1"/>
    <property type="molecule type" value="Genomic_DNA"/>
</dbReference>
<feature type="domain" description="Katanin p80 subunit C-terminal" evidence="10">
    <location>
        <begin position="505"/>
        <end position="661"/>
    </location>
</feature>
<feature type="repeat" description="WD" evidence="8">
    <location>
        <begin position="99"/>
        <end position="140"/>
    </location>
</feature>
<dbReference type="Pfam" id="PF13925">
    <property type="entry name" value="Katanin_con80"/>
    <property type="match status" value="1"/>
</dbReference>
<feature type="region of interest" description="Disordered" evidence="9">
    <location>
        <begin position="304"/>
        <end position="363"/>
    </location>
</feature>
<evidence type="ECO:0000313" key="11">
    <source>
        <dbReference type="EMBL" id="ELT94847.1"/>
    </source>
</evidence>
<keyword evidence="7" id="KW-0498">Mitosis</keyword>
<keyword evidence="2 7" id="KW-0963">Cytoplasm</keyword>
<dbReference type="STRING" id="283909.R7TMW3"/>
<dbReference type="InterPro" id="IPR001680">
    <property type="entry name" value="WD40_rpt"/>
</dbReference>
<dbReference type="CDD" id="cd00200">
    <property type="entry name" value="WD40"/>
    <property type="match status" value="1"/>
</dbReference>
<keyword evidence="5" id="KW-0677">Repeat</keyword>
<feature type="compositionally biased region" description="Basic and acidic residues" evidence="9">
    <location>
        <begin position="382"/>
        <end position="393"/>
    </location>
</feature>
<evidence type="ECO:0000256" key="1">
    <source>
        <dbReference type="ARBA" id="ARBA00004245"/>
    </source>
</evidence>
<evidence type="ECO:0000256" key="6">
    <source>
        <dbReference type="ARBA" id="ARBA00023212"/>
    </source>
</evidence>
<keyword evidence="3 8" id="KW-0853">WD repeat</keyword>
<evidence type="ECO:0000259" key="10">
    <source>
        <dbReference type="Pfam" id="PF13925"/>
    </source>
</evidence>
<dbReference type="Gene3D" id="2.130.10.10">
    <property type="entry name" value="YVTN repeat-like/Quinoprotein amine dehydrogenase"/>
    <property type="match status" value="2"/>
</dbReference>
<evidence type="ECO:0000313" key="12">
    <source>
        <dbReference type="EnsemblMetazoa" id="CapteP177482"/>
    </source>
</evidence>
<dbReference type="FunFam" id="2.130.10.10:FF:000183">
    <property type="entry name" value="Katanin p80 WD40 repeat-containing subunit B1"/>
    <property type="match status" value="1"/>
</dbReference>
<dbReference type="InterPro" id="IPR036322">
    <property type="entry name" value="WD40_repeat_dom_sf"/>
</dbReference>
<dbReference type="GO" id="GO:0005813">
    <property type="term" value="C:centrosome"/>
    <property type="evidence" value="ECO:0007669"/>
    <property type="project" value="UniProtKB-SubCell"/>
</dbReference>
<feature type="compositionally biased region" description="Pro residues" evidence="9">
    <location>
        <begin position="448"/>
        <end position="460"/>
    </location>
</feature>
<reference evidence="12" key="3">
    <citation type="submission" date="2015-06" db="UniProtKB">
        <authorList>
            <consortium name="EnsemblMetazoa"/>
        </authorList>
    </citation>
    <scope>IDENTIFICATION</scope>
</reference>
<comment type="subcellular location">
    <subcellularLocation>
        <location evidence="1 7">Cytoplasm</location>
        <location evidence="1 7">Cytoskeleton</location>
    </subcellularLocation>
    <subcellularLocation>
        <location evidence="7">Cytoplasm</location>
    </subcellularLocation>
    <subcellularLocation>
        <location evidence="7">Cytoplasm</location>
        <location evidence="7">Cytoskeleton</location>
        <location evidence="7">Microtubule organizing center</location>
        <location evidence="7">Centrosome</location>
    </subcellularLocation>
    <subcellularLocation>
        <location evidence="7">Cytoplasm</location>
        <location evidence="7">Cytoskeleton</location>
        <location evidence="7">Spindle pole</location>
    </subcellularLocation>
    <subcellularLocation>
        <location evidence="7">Cytoplasm</location>
        <location evidence="7">Cytoskeleton</location>
        <location evidence="7">Spindle</location>
    </subcellularLocation>
    <text evidence="7">Predominantly cytoplasmic. Localized to the interphase centrosome and mitotic spindle poles.</text>
</comment>
<protein>
    <recommendedName>
        <fullName evidence="7">Katanin p80 WD40 repeat-containing subunit B1</fullName>
        <shortName evidence="7">Katanin p80 subunit B1</shortName>
    </recommendedName>
    <alternativeName>
        <fullName evidence="7">p80 katanin</fullName>
    </alternativeName>
</protein>
<evidence type="ECO:0000313" key="13">
    <source>
        <dbReference type="Proteomes" id="UP000014760"/>
    </source>
</evidence>
<dbReference type="InterPro" id="IPR026962">
    <property type="entry name" value="KTNB1"/>
</dbReference>
<dbReference type="GO" id="GO:0051013">
    <property type="term" value="P:microtubule severing"/>
    <property type="evidence" value="ECO:0007669"/>
    <property type="project" value="UniProtKB-UniRule"/>
</dbReference>
<dbReference type="SMART" id="SM00320">
    <property type="entry name" value="WD40"/>
    <property type="match status" value="6"/>
</dbReference>
<keyword evidence="7" id="KW-0131">Cell cycle</keyword>
<evidence type="ECO:0000256" key="8">
    <source>
        <dbReference type="PROSITE-ProRule" id="PRU00221"/>
    </source>
</evidence>
<proteinExistence type="inferred from homology"/>
<comment type="subunit">
    <text evidence="7">Interacts with KATNA1. This interaction enhances the microtubule binding and severing activity of KATNA1 and also targets this activity to the centrosome.</text>
</comment>
<dbReference type="GO" id="GO:0007019">
    <property type="term" value="P:microtubule depolymerization"/>
    <property type="evidence" value="ECO:0007669"/>
    <property type="project" value="TreeGrafter"/>
</dbReference>
<feature type="repeat" description="WD" evidence="8">
    <location>
        <begin position="141"/>
        <end position="182"/>
    </location>
</feature>
<feature type="compositionally biased region" description="Polar residues" evidence="9">
    <location>
        <begin position="335"/>
        <end position="344"/>
    </location>
</feature>
<name>R7TMW3_CAPTE</name>
<dbReference type="GO" id="GO:0000922">
    <property type="term" value="C:spindle pole"/>
    <property type="evidence" value="ECO:0007669"/>
    <property type="project" value="UniProtKB-SubCell"/>
</dbReference>
<dbReference type="GO" id="GO:0008352">
    <property type="term" value="C:katanin complex"/>
    <property type="evidence" value="ECO:0007669"/>
    <property type="project" value="InterPro"/>
</dbReference>
<comment type="similarity">
    <text evidence="7">Belongs to the WD repeat KATNB1 family.</text>
</comment>
<evidence type="ECO:0000256" key="5">
    <source>
        <dbReference type="ARBA" id="ARBA00022737"/>
    </source>
</evidence>
<dbReference type="PANTHER" id="PTHR19845">
    <property type="entry name" value="KATANIN P80 SUBUNIT"/>
    <property type="match status" value="1"/>
</dbReference>
<keyword evidence="6 7" id="KW-0206">Cytoskeleton</keyword>
<dbReference type="InterPro" id="IPR019775">
    <property type="entry name" value="WD40_repeat_CS"/>
</dbReference>
<feature type="compositionally biased region" description="Acidic residues" evidence="9">
    <location>
        <begin position="348"/>
        <end position="360"/>
    </location>
</feature>
<dbReference type="InterPro" id="IPR015943">
    <property type="entry name" value="WD40/YVTN_repeat-like_dom_sf"/>
</dbReference>
<gene>
    <name evidence="7" type="primary">KATNB1</name>
    <name evidence="11" type="ORF">CAPTEDRAFT_177482</name>
</gene>
<feature type="repeat" description="WD" evidence="8">
    <location>
        <begin position="183"/>
        <end position="224"/>
    </location>
</feature>
<accession>R7TMW3</accession>
<dbReference type="PRINTS" id="PR00320">
    <property type="entry name" value="GPROTEINBRPT"/>
</dbReference>
<dbReference type="SUPFAM" id="SSF50978">
    <property type="entry name" value="WD40 repeat-like"/>
    <property type="match status" value="1"/>
</dbReference>
<dbReference type="InterPro" id="IPR020472">
    <property type="entry name" value="WD40_PAC1"/>
</dbReference>
<reference evidence="13" key="1">
    <citation type="submission" date="2012-12" db="EMBL/GenBank/DDBJ databases">
        <authorList>
            <person name="Hellsten U."/>
            <person name="Grimwood J."/>
            <person name="Chapman J.A."/>
            <person name="Shapiro H."/>
            <person name="Aerts A."/>
            <person name="Otillar R.P."/>
            <person name="Terry A.Y."/>
            <person name="Boore J.L."/>
            <person name="Simakov O."/>
            <person name="Marletaz F."/>
            <person name="Cho S.-J."/>
            <person name="Edsinger-Gonzales E."/>
            <person name="Havlak P."/>
            <person name="Kuo D.-H."/>
            <person name="Larsson T."/>
            <person name="Lv J."/>
            <person name="Arendt D."/>
            <person name="Savage R."/>
            <person name="Osoegawa K."/>
            <person name="de Jong P."/>
            <person name="Lindberg D.R."/>
            <person name="Seaver E.C."/>
            <person name="Weisblat D.A."/>
            <person name="Putnam N.H."/>
            <person name="Grigoriev I.V."/>
            <person name="Rokhsar D.S."/>
        </authorList>
    </citation>
    <scope>NUCLEOTIDE SEQUENCE</scope>
    <source>
        <strain evidence="13">I ESC-2004</strain>
    </source>
</reference>
<dbReference type="Proteomes" id="UP000014760">
    <property type="component" value="Unassembled WGS sequence"/>
</dbReference>
<dbReference type="PANTHER" id="PTHR19845:SF0">
    <property type="entry name" value="KATANIN P80 WD40 REPEAT-CONTAINING SUBUNIT B1"/>
    <property type="match status" value="1"/>
</dbReference>
<dbReference type="HOGENOM" id="CLU_007811_0_0_1"/>
<keyword evidence="13" id="KW-1185">Reference proteome</keyword>
<dbReference type="PROSITE" id="PS50082">
    <property type="entry name" value="WD_REPEATS_2"/>
    <property type="match status" value="5"/>
</dbReference>